<comment type="function">
    <text evidence="8">Nucleotidyltransferase involved in the post-translational modification of proteins. It can catalyze the addition of adenosine monophosphate (AMP) or uridine monophosphate (UMP) to a protein, resulting in modifications known as AMPylation and UMPylation.</text>
</comment>
<evidence type="ECO:0000256" key="6">
    <source>
        <dbReference type="ARBA" id="ARBA00022840"/>
    </source>
</evidence>
<evidence type="ECO:0000313" key="10">
    <source>
        <dbReference type="Proteomes" id="UP000199415"/>
    </source>
</evidence>
<dbReference type="PANTHER" id="PTHR32057">
    <property type="entry name" value="PROTEIN ADENYLYLTRANSFERASE SELO, MITOCHONDRIAL"/>
    <property type="match status" value="1"/>
</dbReference>
<keyword evidence="6 8" id="KW-0067">ATP-binding</keyword>
<proteinExistence type="inferred from homology"/>
<dbReference type="AlphaFoldDB" id="A0A1G7USU7"/>
<evidence type="ECO:0000256" key="3">
    <source>
        <dbReference type="ARBA" id="ARBA00022695"/>
    </source>
</evidence>
<evidence type="ECO:0000256" key="8">
    <source>
        <dbReference type="HAMAP-Rule" id="MF_00692"/>
    </source>
</evidence>
<keyword evidence="5 8" id="KW-0547">Nucleotide-binding</keyword>
<name>A0A1G7USU7_9PROT</name>
<sequence>MALSTRPENAAADPFGFDATYAALPERFYANVQPTPVERPRLLHLNRPLAAQLGLDPEALASPAGVEVLAGNRVPESARPIAMAYAGHQFGNWVPQLGDGRAVLLGELVDRDGVRRDVQLKGSGRTPFSRMGDGRAELFPVVGEYLASEGMAGLGIPTTRALAMVLTGETVRRSDFLPGAVLTRVATSHVRVGTFEYFARAGDQDAVRTLADYVIDRHYPELRAAEKPYRALLEAVARRTAELIANWMAVGFIHGVLNTDNISVVGETLDFGPFAWMDDYHPAQCFSQVDLGGRYAYNQQPDIGQWNLCRLAETLLPLLADDPETAEAEAYAALDAYIPAFEAAYHPALRRKLGLASVQDGDVELIRGLFTRMADQGADFTLTFRRLADVSGTDASADGPVRTLFADPAAFDAWAEQWRQRLAAEGRDETQRRAQMRAVNPAYVLRKHHVYAVYDAVRAGDHGALNELLTVLRAPFDDHPDHAAWAMPPTAEERVPMTFCGT</sequence>
<accession>A0A1G7USU7</accession>
<comment type="catalytic activity">
    <reaction evidence="8">
        <text>L-tyrosyl-[protein] + UTP = O-(5'-uridylyl)-L-tyrosyl-[protein] + diphosphate</text>
        <dbReference type="Rhea" id="RHEA:83887"/>
        <dbReference type="Rhea" id="RHEA-COMP:10136"/>
        <dbReference type="Rhea" id="RHEA-COMP:20238"/>
        <dbReference type="ChEBI" id="CHEBI:33019"/>
        <dbReference type="ChEBI" id="CHEBI:46398"/>
        <dbReference type="ChEBI" id="CHEBI:46858"/>
        <dbReference type="ChEBI" id="CHEBI:90602"/>
    </reaction>
</comment>
<gene>
    <name evidence="8" type="primary">ydiU</name>
    <name evidence="8" type="synonym">selO</name>
    <name evidence="9" type="ORF">SAMN05216241_11622</name>
</gene>
<feature type="active site" description="Proton acceptor" evidence="8">
    <location>
        <position position="260"/>
    </location>
</feature>
<comment type="cofactor">
    <cofactor evidence="8">
        <name>Mg(2+)</name>
        <dbReference type="ChEBI" id="CHEBI:18420"/>
    </cofactor>
    <cofactor evidence="8">
        <name>Mn(2+)</name>
        <dbReference type="ChEBI" id="CHEBI:29035"/>
    </cofactor>
</comment>
<dbReference type="RefSeq" id="WP_090022121.1">
    <property type="nucleotide sequence ID" value="NZ_FNCE01000016.1"/>
</dbReference>
<dbReference type="EC" id="2.7.7.-" evidence="8"/>
<feature type="binding site" evidence="8">
    <location>
        <position position="100"/>
    </location>
    <ligand>
        <name>ATP</name>
        <dbReference type="ChEBI" id="CHEBI:30616"/>
    </ligand>
</feature>
<dbReference type="EMBL" id="FNCE01000016">
    <property type="protein sequence ID" value="SDG50189.1"/>
    <property type="molecule type" value="Genomic_DNA"/>
</dbReference>
<feature type="binding site" evidence="8">
    <location>
        <position position="101"/>
    </location>
    <ligand>
        <name>ATP</name>
        <dbReference type="ChEBI" id="CHEBI:30616"/>
    </ligand>
</feature>
<feature type="binding site" evidence="8">
    <location>
        <position position="133"/>
    </location>
    <ligand>
        <name>ATP</name>
        <dbReference type="ChEBI" id="CHEBI:30616"/>
    </ligand>
</feature>
<keyword evidence="3 8" id="KW-0548">Nucleotidyltransferase</keyword>
<evidence type="ECO:0000256" key="5">
    <source>
        <dbReference type="ARBA" id="ARBA00022741"/>
    </source>
</evidence>
<dbReference type="NCBIfam" id="NF000658">
    <property type="entry name" value="PRK00029.1"/>
    <property type="match status" value="1"/>
</dbReference>
<evidence type="ECO:0000256" key="1">
    <source>
        <dbReference type="ARBA" id="ARBA00009747"/>
    </source>
</evidence>
<dbReference type="Pfam" id="PF02696">
    <property type="entry name" value="SelO"/>
    <property type="match status" value="1"/>
</dbReference>
<keyword evidence="7 8" id="KW-0460">Magnesium</keyword>
<dbReference type="EC" id="2.7.7.108" evidence="8"/>
<comment type="catalytic activity">
    <reaction evidence="8">
        <text>L-histidyl-[protein] + UTP = N(tele)-(5'-uridylyl)-L-histidyl-[protein] + diphosphate</text>
        <dbReference type="Rhea" id="RHEA:83891"/>
        <dbReference type="Rhea" id="RHEA-COMP:9745"/>
        <dbReference type="Rhea" id="RHEA-COMP:20239"/>
        <dbReference type="ChEBI" id="CHEBI:29979"/>
        <dbReference type="ChEBI" id="CHEBI:33019"/>
        <dbReference type="ChEBI" id="CHEBI:46398"/>
        <dbReference type="ChEBI" id="CHEBI:233474"/>
    </reaction>
</comment>
<comment type="catalytic activity">
    <reaction evidence="8">
        <text>L-tyrosyl-[protein] + ATP = O-(5'-adenylyl)-L-tyrosyl-[protein] + diphosphate</text>
        <dbReference type="Rhea" id="RHEA:54288"/>
        <dbReference type="Rhea" id="RHEA-COMP:10136"/>
        <dbReference type="Rhea" id="RHEA-COMP:13846"/>
        <dbReference type="ChEBI" id="CHEBI:30616"/>
        <dbReference type="ChEBI" id="CHEBI:33019"/>
        <dbReference type="ChEBI" id="CHEBI:46858"/>
        <dbReference type="ChEBI" id="CHEBI:83624"/>
        <dbReference type="EC" id="2.7.7.108"/>
    </reaction>
</comment>
<dbReference type="PANTHER" id="PTHR32057:SF14">
    <property type="entry name" value="PROTEIN ADENYLYLTRANSFERASE SELO, MITOCHONDRIAL"/>
    <property type="match status" value="1"/>
</dbReference>
<dbReference type="Proteomes" id="UP000199415">
    <property type="component" value="Unassembled WGS sequence"/>
</dbReference>
<evidence type="ECO:0000256" key="4">
    <source>
        <dbReference type="ARBA" id="ARBA00022723"/>
    </source>
</evidence>
<dbReference type="GO" id="GO:0070733">
    <property type="term" value="F:AMPylase activity"/>
    <property type="evidence" value="ECO:0007669"/>
    <property type="project" value="UniProtKB-EC"/>
</dbReference>
<dbReference type="OrthoDB" id="9776281at2"/>
<keyword evidence="8" id="KW-0464">Manganese</keyword>
<comment type="similarity">
    <text evidence="1 8">Belongs to the SELO family.</text>
</comment>
<comment type="catalytic activity">
    <reaction evidence="8">
        <text>L-threonyl-[protein] + ATP = 3-O-(5'-adenylyl)-L-threonyl-[protein] + diphosphate</text>
        <dbReference type="Rhea" id="RHEA:54292"/>
        <dbReference type="Rhea" id="RHEA-COMP:11060"/>
        <dbReference type="Rhea" id="RHEA-COMP:13847"/>
        <dbReference type="ChEBI" id="CHEBI:30013"/>
        <dbReference type="ChEBI" id="CHEBI:30616"/>
        <dbReference type="ChEBI" id="CHEBI:33019"/>
        <dbReference type="ChEBI" id="CHEBI:138113"/>
        <dbReference type="EC" id="2.7.7.108"/>
    </reaction>
</comment>
<comment type="catalytic activity">
    <reaction evidence="8">
        <text>L-seryl-[protein] + UTP = O-(5'-uridylyl)-L-seryl-[protein] + diphosphate</text>
        <dbReference type="Rhea" id="RHEA:64604"/>
        <dbReference type="Rhea" id="RHEA-COMP:9863"/>
        <dbReference type="Rhea" id="RHEA-COMP:16635"/>
        <dbReference type="ChEBI" id="CHEBI:29999"/>
        <dbReference type="ChEBI" id="CHEBI:33019"/>
        <dbReference type="ChEBI" id="CHEBI:46398"/>
        <dbReference type="ChEBI" id="CHEBI:156051"/>
    </reaction>
</comment>
<protein>
    <recommendedName>
        <fullName evidence="8">Protein nucleotidyltransferase YdiU</fullName>
        <ecNumber evidence="8">2.7.7.-</ecNumber>
    </recommendedName>
    <alternativeName>
        <fullName evidence="8">Protein adenylyltransferase YdiU</fullName>
        <ecNumber evidence="8">2.7.7.108</ecNumber>
    </alternativeName>
    <alternativeName>
        <fullName evidence="8">Protein uridylyltransferase YdiU</fullName>
        <ecNumber evidence="8">2.7.7.-</ecNumber>
    </alternativeName>
</protein>
<dbReference type="GO" id="GO:0005524">
    <property type="term" value="F:ATP binding"/>
    <property type="evidence" value="ECO:0007669"/>
    <property type="project" value="UniProtKB-UniRule"/>
</dbReference>
<evidence type="ECO:0000256" key="7">
    <source>
        <dbReference type="ARBA" id="ARBA00022842"/>
    </source>
</evidence>
<dbReference type="HAMAP" id="MF_00692">
    <property type="entry name" value="SelO"/>
    <property type="match status" value="1"/>
</dbReference>
<keyword evidence="2 8" id="KW-0808">Transferase</keyword>
<dbReference type="GO" id="GO:0000287">
    <property type="term" value="F:magnesium ion binding"/>
    <property type="evidence" value="ECO:0007669"/>
    <property type="project" value="UniProtKB-UniRule"/>
</dbReference>
<dbReference type="STRING" id="1082479.SAMN05216241_11622"/>
<comment type="catalytic activity">
    <reaction evidence="8">
        <text>L-seryl-[protein] + ATP = 3-O-(5'-adenylyl)-L-seryl-[protein] + diphosphate</text>
        <dbReference type="Rhea" id="RHEA:58120"/>
        <dbReference type="Rhea" id="RHEA-COMP:9863"/>
        <dbReference type="Rhea" id="RHEA-COMP:15073"/>
        <dbReference type="ChEBI" id="CHEBI:29999"/>
        <dbReference type="ChEBI" id="CHEBI:30616"/>
        <dbReference type="ChEBI" id="CHEBI:33019"/>
        <dbReference type="ChEBI" id="CHEBI:142516"/>
        <dbReference type="EC" id="2.7.7.108"/>
    </reaction>
</comment>
<evidence type="ECO:0000313" key="9">
    <source>
        <dbReference type="EMBL" id="SDG50189.1"/>
    </source>
</evidence>
<feature type="binding site" evidence="8">
    <location>
        <position position="121"/>
    </location>
    <ligand>
        <name>ATP</name>
        <dbReference type="ChEBI" id="CHEBI:30616"/>
    </ligand>
</feature>
<feature type="binding site" evidence="8">
    <location>
        <position position="98"/>
    </location>
    <ligand>
        <name>ATP</name>
        <dbReference type="ChEBI" id="CHEBI:30616"/>
    </ligand>
</feature>
<reference evidence="9 10" key="1">
    <citation type="submission" date="2016-10" db="EMBL/GenBank/DDBJ databases">
        <authorList>
            <person name="de Groot N.N."/>
        </authorList>
    </citation>
    <scope>NUCLEOTIDE SEQUENCE [LARGE SCALE GENOMIC DNA]</scope>
    <source>
        <strain evidence="9 10">DSM 25584</strain>
    </source>
</reference>
<keyword evidence="10" id="KW-1185">Reference proteome</keyword>
<feature type="binding site" evidence="8">
    <location>
        <position position="261"/>
    </location>
    <ligand>
        <name>Mg(2+)</name>
        <dbReference type="ChEBI" id="CHEBI:18420"/>
    </ligand>
</feature>
<evidence type="ECO:0000256" key="2">
    <source>
        <dbReference type="ARBA" id="ARBA00022679"/>
    </source>
</evidence>
<feature type="binding site" evidence="8">
    <location>
        <position position="184"/>
    </location>
    <ligand>
        <name>ATP</name>
        <dbReference type="ChEBI" id="CHEBI:30616"/>
    </ligand>
</feature>
<keyword evidence="4 8" id="KW-0479">Metal-binding</keyword>
<organism evidence="9 10">
    <name type="scientific">Limimonas halophila</name>
    <dbReference type="NCBI Taxonomy" id="1082479"/>
    <lineage>
        <taxon>Bacteria</taxon>
        <taxon>Pseudomonadati</taxon>
        <taxon>Pseudomonadota</taxon>
        <taxon>Alphaproteobacteria</taxon>
        <taxon>Rhodospirillales</taxon>
        <taxon>Rhodovibrionaceae</taxon>
        <taxon>Limimonas</taxon>
    </lineage>
</organism>
<feature type="binding site" evidence="8">
    <location>
        <position position="270"/>
    </location>
    <ligand>
        <name>Mg(2+)</name>
        <dbReference type="ChEBI" id="CHEBI:18420"/>
    </ligand>
</feature>
<dbReference type="GO" id="GO:0030145">
    <property type="term" value="F:manganese ion binding"/>
    <property type="evidence" value="ECO:0007669"/>
    <property type="project" value="UniProtKB-UniRule"/>
</dbReference>
<feature type="binding site" evidence="8">
    <location>
        <position position="191"/>
    </location>
    <ligand>
        <name>ATP</name>
        <dbReference type="ChEBI" id="CHEBI:30616"/>
    </ligand>
</feature>
<feature type="binding site" evidence="8">
    <location>
        <position position="270"/>
    </location>
    <ligand>
        <name>ATP</name>
        <dbReference type="ChEBI" id="CHEBI:30616"/>
    </ligand>
</feature>
<feature type="binding site" evidence="8">
    <location>
        <position position="134"/>
    </location>
    <ligand>
        <name>ATP</name>
        <dbReference type="ChEBI" id="CHEBI:30616"/>
    </ligand>
</feature>
<dbReference type="InterPro" id="IPR003846">
    <property type="entry name" value="SelO"/>
</dbReference>